<dbReference type="PROSITE" id="PS00073">
    <property type="entry name" value="ACYL_COA_DH_2"/>
    <property type="match status" value="1"/>
</dbReference>
<dbReference type="Pfam" id="PF02770">
    <property type="entry name" value="Acyl-CoA_dh_M"/>
    <property type="match status" value="1"/>
</dbReference>
<sequence length="561" mass="64104">MSHPKNQVLTDDYNVSKNFYESDLILREYVNRYLSEYAKKILDEKLDQLGKVAATQMDELSQKADKNGPVLEKRNKFGEDIDEIEFHPAYWELMDIAAESEMFYLKYHPDRKGEFTGSRHQMGFALGQLYAMSELGQYCPHCMTDGAAYLIEQFADEKDKKRLLSRLTAKEGAELYSGAMFLTEKSGGSDVGANLCIADKVEGDRYRLNGEKWFCSNVNAEVIMALARTGPVEKGTRGLSLFLVEKVLSNGERNPMEIIRLKDKLGVRSMASAEVRFQDTEGKRLGDEGEGFKIMAQMINISRNYNSVAALAGNRRAIIEVWQYLNHRRTFGKRAVDHALIREKLLELGSKYLADFLLVWRGLRAMDAAEKGDEEEQHLLRMITPMAKWWSAENAVYSVRECMELMGGNGYIEDFVMPKLLRDINVLPIWEGSGNIIVLDMLRATEKSRGLDIIFEMIEQAADRSSDYGGILAEKLTEMKLVWKDIRELDDRDRMEASAKPMFKQLIRLFQMALLIEEAQSDGSKRYAIALNYLADTFDSTLSTHTPLDIEQIEMLIGWEY</sequence>
<dbReference type="EMBL" id="NSKE01000001">
    <property type="protein sequence ID" value="PAU95733.1"/>
    <property type="molecule type" value="Genomic_DNA"/>
</dbReference>
<evidence type="ECO:0000313" key="9">
    <source>
        <dbReference type="EMBL" id="PAU95733.1"/>
    </source>
</evidence>
<evidence type="ECO:0000256" key="4">
    <source>
        <dbReference type="ARBA" id="ARBA00022827"/>
    </source>
</evidence>
<evidence type="ECO:0000259" key="6">
    <source>
        <dbReference type="Pfam" id="PF00441"/>
    </source>
</evidence>
<feature type="domain" description="Acyl-CoA oxidase/dehydrogenase middle" evidence="7">
    <location>
        <begin position="179"/>
        <end position="279"/>
    </location>
</feature>
<gene>
    <name evidence="9" type="ORF">CK503_01340</name>
</gene>
<dbReference type="InterPro" id="IPR052904">
    <property type="entry name" value="Acyl-CoA_dehydrogenase-like"/>
</dbReference>
<dbReference type="Gene3D" id="2.40.110.20">
    <property type="match status" value="1"/>
</dbReference>
<dbReference type="InterPro" id="IPR009075">
    <property type="entry name" value="AcylCo_DH/oxidase_C"/>
</dbReference>
<dbReference type="RefSeq" id="WP_095604978.1">
    <property type="nucleotide sequence ID" value="NZ_NSKE01000001.1"/>
</dbReference>
<dbReference type="InterPro" id="IPR006091">
    <property type="entry name" value="Acyl-CoA_Oxase/DH_mid-dom"/>
</dbReference>
<keyword evidence="4 5" id="KW-0274">FAD</keyword>
<feature type="domain" description="Adaptive response protein AidB N-terminal" evidence="8">
    <location>
        <begin position="16"/>
        <end position="167"/>
    </location>
</feature>
<proteinExistence type="inferred from homology"/>
<evidence type="ECO:0000256" key="3">
    <source>
        <dbReference type="ARBA" id="ARBA00022630"/>
    </source>
</evidence>
<keyword evidence="10" id="KW-1185">Reference proteome</keyword>
<dbReference type="InterPro" id="IPR041504">
    <property type="entry name" value="AidB_N"/>
</dbReference>
<dbReference type="Gene3D" id="6.10.250.600">
    <property type="match status" value="1"/>
</dbReference>
<evidence type="ECO:0000259" key="7">
    <source>
        <dbReference type="Pfam" id="PF02770"/>
    </source>
</evidence>
<keyword evidence="3 5" id="KW-0285">Flavoprotein</keyword>
<dbReference type="OrthoDB" id="1489360at2"/>
<dbReference type="InterPro" id="IPR009100">
    <property type="entry name" value="AcylCoA_DH/oxidase_NM_dom_sf"/>
</dbReference>
<organism evidence="9 10">
    <name type="scientific">Fodinibius salipaludis</name>
    <dbReference type="NCBI Taxonomy" id="2032627"/>
    <lineage>
        <taxon>Bacteria</taxon>
        <taxon>Pseudomonadati</taxon>
        <taxon>Balneolota</taxon>
        <taxon>Balneolia</taxon>
        <taxon>Balneolales</taxon>
        <taxon>Balneolaceae</taxon>
        <taxon>Fodinibius</taxon>
    </lineage>
</organism>
<dbReference type="PANTHER" id="PTHR42707:SF2">
    <property type="entry name" value="ACD11 DEHYDROGENASE"/>
    <property type="match status" value="1"/>
</dbReference>
<dbReference type="SUPFAM" id="SSF47203">
    <property type="entry name" value="Acyl-CoA dehydrogenase C-terminal domain-like"/>
    <property type="match status" value="1"/>
</dbReference>
<comment type="caution">
    <text evidence="9">The sequence shown here is derived from an EMBL/GenBank/DDBJ whole genome shotgun (WGS) entry which is preliminary data.</text>
</comment>
<protein>
    <submittedName>
        <fullName evidence="9">Acyl-CoA dehydrogenase</fullName>
    </submittedName>
</protein>
<dbReference type="AlphaFoldDB" id="A0A2A2GFR2"/>
<dbReference type="GO" id="GO:0003995">
    <property type="term" value="F:acyl-CoA dehydrogenase activity"/>
    <property type="evidence" value="ECO:0007669"/>
    <property type="project" value="InterPro"/>
</dbReference>
<dbReference type="InterPro" id="IPR006089">
    <property type="entry name" value="Acyl-CoA_DH_CS"/>
</dbReference>
<dbReference type="Pfam" id="PF18158">
    <property type="entry name" value="AidB_N"/>
    <property type="match status" value="1"/>
</dbReference>
<keyword evidence="5" id="KW-0560">Oxidoreductase</keyword>
<reference evidence="9 10" key="1">
    <citation type="submission" date="2017-08" db="EMBL/GenBank/DDBJ databases">
        <title>Aliifodinibius alkalisoli sp. nov., isolated from saline alkaline soil.</title>
        <authorList>
            <person name="Liu D."/>
            <person name="Zhang G."/>
        </authorList>
    </citation>
    <scope>NUCLEOTIDE SEQUENCE [LARGE SCALE GENOMIC DNA]</scope>
    <source>
        <strain evidence="9 10">WN023</strain>
    </source>
</reference>
<dbReference type="InterPro" id="IPR036250">
    <property type="entry name" value="AcylCo_DH-like_C"/>
</dbReference>
<evidence type="ECO:0000256" key="2">
    <source>
        <dbReference type="ARBA" id="ARBA00009347"/>
    </source>
</evidence>
<comment type="cofactor">
    <cofactor evidence="1 5">
        <name>FAD</name>
        <dbReference type="ChEBI" id="CHEBI:57692"/>
    </cofactor>
</comment>
<dbReference type="SUPFAM" id="SSF56645">
    <property type="entry name" value="Acyl-CoA dehydrogenase NM domain-like"/>
    <property type="match status" value="1"/>
</dbReference>
<evidence type="ECO:0000313" key="10">
    <source>
        <dbReference type="Proteomes" id="UP000218831"/>
    </source>
</evidence>
<accession>A0A2A2GFR2</accession>
<evidence type="ECO:0000256" key="1">
    <source>
        <dbReference type="ARBA" id="ARBA00001974"/>
    </source>
</evidence>
<evidence type="ECO:0000259" key="8">
    <source>
        <dbReference type="Pfam" id="PF18158"/>
    </source>
</evidence>
<name>A0A2A2GFR2_9BACT</name>
<comment type="similarity">
    <text evidence="2 5">Belongs to the acyl-CoA dehydrogenase family.</text>
</comment>
<evidence type="ECO:0000256" key="5">
    <source>
        <dbReference type="RuleBase" id="RU362125"/>
    </source>
</evidence>
<dbReference type="Proteomes" id="UP000218831">
    <property type="component" value="Unassembled WGS sequence"/>
</dbReference>
<dbReference type="Gene3D" id="1.20.140.10">
    <property type="entry name" value="Butyryl-CoA Dehydrogenase, subunit A, domain 3"/>
    <property type="match status" value="1"/>
</dbReference>
<feature type="domain" description="Acyl-CoA dehydrogenase/oxidase C-terminal" evidence="6">
    <location>
        <begin position="289"/>
        <end position="443"/>
    </location>
</feature>
<dbReference type="Pfam" id="PF00441">
    <property type="entry name" value="Acyl-CoA_dh_1"/>
    <property type="match status" value="1"/>
</dbReference>
<dbReference type="PANTHER" id="PTHR42707">
    <property type="entry name" value="ACYL-COA DEHYDROGENASE"/>
    <property type="match status" value="1"/>
</dbReference>